<dbReference type="GO" id="GO:0042744">
    <property type="term" value="P:hydrogen peroxide catabolic process"/>
    <property type="evidence" value="ECO:0007669"/>
    <property type="project" value="TreeGrafter"/>
</dbReference>
<reference evidence="10" key="1">
    <citation type="submission" date="2016-04" db="UniProtKB">
        <authorList>
            <consortium name="WormBaseParasite"/>
        </authorList>
    </citation>
    <scope>IDENTIFICATION</scope>
</reference>
<dbReference type="EMBL" id="UYYA01003917">
    <property type="protein sequence ID" value="VDM57667.1"/>
    <property type="molecule type" value="Genomic_DNA"/>
</dbReference>
<evidence type="ECO:0000313" key="9">
    <source>
        <dbReference type="Proteomes" id="UP000267027"/>
    </source>
</evidence>
<dbReference type="PANTHER" id="PTHR11465">
    <property type="entry name" value="CATALASE"/>
    <property type="match status" value="1"/>
</dbReference>
<dbReference type="Pfam" id="PF06628">
    <property type="entry name" value="Catalase-rel"/>
    <property type="match status" value="1"/>
</dbReference>
<dbReference type="PANTHER" id="PTHR11465:SF9">
    <property type="entry name" value="CATALASE"/>
    <property type="match status" value="1"/>
</dbReference>
<keyword evidence="5" id="KW-0560">Oxidoreductase</keyword>
<comment type="similarity">
    <text evidence="1">Belongs to the catalase family.</text>
</comment>
<dbReference type="InterPro" id="IPR010582">
    <property type="entry name" value="Catalase_immune_responsive"/>
</dbReference>
<keyword evidence="6" id="KW-0408">Iron</keyword>
<protein>
    <submittedName>
        <fullName evidence="10">Catalase-rel domain-containing protein</fullName>
    </submittedName>
</protein>
<dbReference type="Gene3D" id="2.40.180.10">
    <property type="entry name" value="Catalase core domain"/>
    <property type="match status" value="1"/>
</dbReference>
<sequence>MECPRAVESRWSISGDVERHESINDDNFDQPREFWTKVLNNGERERLVENTFQTMKDCKPYIQDRAIENFRKVHADFGTKLRHMVDAYNAQKVGCSTGGIIGNVKDRTFKSRGCPFCRGNYDGE</sequence>
<name>A0A0R3PMG7_ANGCS</name>
<evidence type="ECO:0000256" key="1">
    <source>
        <dbReference type="ARBA" id="ARBA00005329"/>
    </source>
</evidence>
<dbReference type="SUPFAM" id="SSF56634">
    <property type="entry name" value="Heme-dependent catalase-like"/>
    <property type="match status" value="1"/>
</dbReference>
<evidence type="ECO:0000259" key="7">
    <source>
        <dbReference type="Pfam" id="PF06628"/>
    </source>
</evidence>
<evidence type="ECO:0000256" key="5">
    <source>
        <dbReference type="ARBA" id="ARBA00023002"/>
    </source>
</evidence>
<proteinExistence type="inferred from homology"/>
<evidence type="ECO:0000256" key="2">
    <source>
        <dbReference type="ARBA" id="ARBA00022559"/>
    </source>
</evidence>
<dbReference type="GO" id="GO:0005739">
    <property type="term" value="C:mitochondrion"/>
    <property type="evidence" value="ECO:0007669"/>
    <property type="project" value="TreeGrafter"/>
</dbReference>
<dbReference type="GO" id="GO:0005777">
    <property type="term" value="C:peroxisome"/>
    <property type="evidence" value="ECO:0007669"/>
    <property type="project" value="TreeGrafter"/>
</dbReference>
<keyword evidence="4" id="KW-0479">Metal-binding</keyword>
<accession>A0A0R3PMG7</accession>
<keyword evidence="3" id="KW-0349">Heme</keyword>
<evidence type="ECO:0000313" key="8">
    <source>
        <dbReference type="EMBL" id="VDM57667.1"/>
    </source>
</evidence>
<dbReference type="AlphaFoldDB" id="A0A0R3PMG7"/>
<reference evidence="8 9" key="2">
    <citation type="submission" date="2018-11" db="EMBL/GenBank/DDBJ databases">
        <authorList>
            <consortium name="Pathogen Informatics"/>
        </authorList>
    </citation>
    <scope>NUCLEOTIDE SEQUENCE [LARGE SCALE GENOMIC DNA]</scope>
    <source>
        <strain evidence="8 9">Costa Rica</strain>
    </source>
</reference>
<keyword evidence="2" id="KW-0575">Peroxidase</keyword>
<evidence type="ECO:0000256" key="4">
    <source>
        <dbReference type="ARBA" id="ARBA00022723"/>
    </source>
</evidence>
<evidence type="ECO:0000256" key="3">
    <source>
        <dbReference type="ARBA" id="ARBA00022617"/>
    </source>
</evidence>
<gene>
    <name evidence="8" type="ORF">ACOC_LOCUS6082</name>
</gene>
<dbReference type="WBParaSite" id="ACOC_0000608101-mRNA-1">
    <property type="protein sequence ID" value="ACOC_0000608101-mRNA-1"/>
    <property type="gene ID" value="ACOC_0000608101"/>
</dbReference>
<dbReference type="GO" id="GO:0042542">
    <property type="term" value="P:response to hydrogen peroxide"/>
    <property type="evidence" value="ECO:0007669"/>
    <property type="project" value="TreeGrafter"/>
</dbReference>
<dbReference type="GO" id="GO:0046872">
    <property type="term" value="F:metal ion binding"/>
    <property type="evidence" value="ECO:0007669"/>
    <property type="project" value="UniProtKB-KW"/>
</dbReference>
<dbReference type="Proteomes" id="UP000267027">
    <property type="component" value="Unassembled WGS sequence"/>
</dbReference>
<evidence type="ECO:0000313" key="10">
    <source>
        <dbReference type="WBParaSite" id="ACOC_0000608101-mRNA-1"/>
    </source>
</evidence>
<dbReference type="GO" id="GO:0020037">
    <property type="term" value="F:heme binding"/>
    <property type="evidence" value="ECO:0007669"/>
    <property type="project" value="InterPro"/>
</dbReference>
<dbReference type="STRING" id="334426.A0A0R3PMG7"/>
<dbReference type="OrthoDB" id="5870455at2759"/>
<evidence type="ECO:0000256" key="6">
    <source>
        <dbReference type="ARBA" id="ARBA00023004"/>
    </source>
</evidence>
<feature type="domain" description="Catalase immune-responsive" evidence="7">
    <location>
        <begin position="24"/>
        <end position="83"/>
    </location>
</feature>
<dbReference type="InterPro" id="IPR020835">
    <property type="entry name" value="Catalase_sf"/>
</dbReference>
<dbReference type="InterPro" id="IPR018028">
    <property type="entry name" value="Catalase"/>
</dbReference>
<organism evidence="10">
    <name type="scientific">Angiostrongylus costaricensis</name>
    <name type="common">Nematode worm</name>
    <dbReference type="NCBI Taxonomy" id="334426"/>
    <lineage>
        <taxon>Eukaryota</taxon>
        <taxon>Metazoa</taxon>
        <taxon>Ecdysozoa</taxon>
        <taxon>Nematoda</taxon>
        <taxon>Chromadorea</taxon>
        <taxon>Rhabditida</taxon>
        <taxon>Rhabditina</taxon>
        <taxon>Rhabditomorpha</taxon>
        <taxon>Strongyloidea</taxon>
        <taxon>Metastrongylidae</taxon>
        <taxon>Angiostrongylus</taxon>
    </lineage>
</organism>
<dbReference type="GO" id="GO:0004096">
    <property type="term" value="F:catalase activity"/>
    <property type="evidence" value="ECO:0007669"/>
    <property type="project" value="InterPro"/>
</dbReference>
<keyword evidence="9" id="KW-1185">Reference proteome</keyword>